<dbReference type="Pfam" id="PF01593">
    <property type="entry name" value="Amino_oxidase"/>
    <property type="match status" value="1"/>
</dbReference>
<dbReference type="PANTHER" id="PTHR16128">
    <property type="entry name" value="FAD/NAD(P)-BINDING OXIDOREDUCTASE FAMILY PROTEIN"/>
    <property type="match status" value="1"/>
</dbReference>
<feature type="domain" description="Amine oxidase" evidence="1">
    <location>
        <begin position="139"/>
        <end position="335"/>
    </location>
</feature>
<dbReference type="GO" id="GO:0016491">
    <property type="term" value="F:oxidoreductase activity"/>
    <property type="evidence" value="ECO:0007669"/>
    <property type="project" value="UniProtKB-KW"/>
</dbReference>
<dbReference type="Gene3D" id="3.90.660.10">
    <property type="match status" value="1"/>
</dbReference>
<dbReference type="PRINTS" id="PR00419">
    <property type="entry name" value="ADXRDTASE"/>
</dbReference>
<dbReference type="OrthoDB" id="5792777at2"/>
<evidence type="ECO:0000313" key="3">
    <source>
        <dbReference type="Proteomes" id="UP000265903"/>
    </source>
</evidence>
<evidence type="ECO:0000259" key="1">
    <source>
        <dbReference type="Pfam" id="PF01593"/>
    </source>
</evidence>
<dbReference type="Gene3D" id="3.50.50.60">
    <property type="entry name" value="FAD/NAD(P)-binding domain"/>
    <property type="match status" value="1"/>
</dbReference>
<dbReference type="EMBL" id="QMDL01000001">
    <property type="protein sequence ID" value="RMJ06278.1"/>
    <property type="molecule type" value="Genomic_DNA"/>
</dbReference>
<protein>
    <submittedName>
        <fullName evidence="2">Hydroxyneurosporene desaturase</fullName>
        <ecNumber evidence="2">1.3.99.27</ecNumber>
    </submittedName>
</protein>
<comment type="caution">
    <text evidence="2">The sequence shown here is derived from an EMBL/GenBank/DDBJ whole genome shotgun (WGS) entry which is preliminary data.</text>
</comment>
<dbReference type="InterPro" id="IPR036188">
    <property type="entry name" value="FAD/NAD-bd_sf"/>
</dbReference>
<keyword evidence="2" id="KW-0560">Oxidoreductase</keyword>
<dbReference type="InterPro" id="IPR002937">
    <property type="entry name" value="Amino_oxidase"/>
</dbReference>
<accession>A0A3M2RLW5</accession>
<gene>
    <name evidence="2" type="primary">crtD</name>
    <name evidence="2" type="ORF">DOQ08_00964</name>
</gene>
<dbReference type="PANTHER" id="PTHR16128:SF5">
    <property type="entry name" value="FAD_NAD(P)-BINDING OXIDOREDUCTASE FAMILY PROTEIN"/>
    <property type="match status" value="1"/>
</dbReference>
<proteinExistence type="predicted"/>
<dbReference type="SUPFAM" id="SSF51905">
    <property type="entry name" value="FAD/NAD(P)-binding domain"/>
    <property type="match status" value="1"/>
</dbReference>
<dbReference type="Proteomes" id="UP000265903">
    <property type="component" value="Unassembled WGS sequence"/>
</dbReference>
<dbReference type="AlphaFoldDB" id="A0A3M2RLW5"/>
<dbReference type="EC" id="1.3.99.27" evidence="2"/>
<dbReference type="Pfam" id="PF13450">
    <property type="entry name" value="NAD_binding_8"/>
    <property type="match status" value="1"/>
</dbReference>
<sequence length="338" mass="36482">MDSETLDTSSIRNVAVIGSGMAGLTAAIMLGKSGQQVKVFEKSRGPGGRMSSKRVPGGAVDVGAQYFTGRNPAFLDFLENYAGADRFGPWHGTFGFQSAQEGWQPFPDETRYVGIPRMTAITRGLSDHVELTPQVRIARLNRMGTRWQLICTEGKDHGEFDQVVITAPPAQTQELLAASGLTQLLSESQAPGGDILPCWAVAVHFSEAPAARFDAMRPDSDVLYWVANNSSKPGRSDASPWWVLHATPEWTEANVDATPEAVSNELLAAFRQLTGFDGTPVELVTHRWLYARSASSEQPGFVWDKGQGVGIAGDWLEGGRVEGAWESASQLAEAMQAG</sequence>
<evidence type="ECO:0000313" key="2">
    <source>
        <dbReference type="EMBL" id="RMJ06278.1"/>
    </source>
</evidence>
<reference evidence="2 3" key="1">
    <citation type="submission" date="2018-08" db="EMBL/GenBank/DDBJ databases">
        <title>Whole Genome Sequence of the Moderate Halophilic Marine Bacterium Marinobacter litoralis Sw-45.</title>
        <authorList>
            <person name="Musa H."/>
        </authorList>
    </citation>
    <scope>NUCLEOTIDE SEQUENCE [LARGE SCALE GENOMIC DNA]</scope>
    <source>
        <strain evidence="2 3">Sw-45</strain>
    </source>
</reference>
<name>A0A3M2RLW5_9GAMM</name>
<keyword evidence="3" id="KW-1185">Reference proteome</keyword>
<dbReference type="RefSeq" id="WP_114333730.1">
    <property type="nucleotide sequence ID" value="NZ_QMDL01000001.1"/>
</dbReference>
<organism evidence="2 3">
    <name type="scientific">Marinobacter litoralis</name>
    <dbReference type="NCBI Taxonomy" id="187981"/>
    <lineage>
        <taxon>Bacteria</taxon>
        <taxon>Pseudomonadati</taxon>
        <taxon>Pseudomonadota</taxon>
        <taxon>Gammaproteobacteria</taxon>
        <taxon>Pseudomonadales</taxon>
        <taxon>Marinobacteraceae</taxon>
        <taxon>Marinobacter</taxon>
    </lineage>
</organism>